<keyword evidence="8" id="KW-1185">Reference proteome</keyword>
<dbReference type="GO" id="GO:0008270">
    <property type="term" value="F:zinc ion binding"/>
    <property type="evidence" value="ECO:0007669"/>
    <property type="project" value="InterPro"/>
</dbReference>
<dbReference type="SUPFAM" id="SSF53056">
    <property type="entry name" value="beta-carbonic anhydrase, cab"/>
    <property type="match status" value="1"/>
</dbReference>
<evidence type="ECO:0000256" key="2">
    <source>
        <dbReference type="ARBA" id="ARBA00012925"/>
    </source>
</evidence>
<dbReference type="PANTHER" id="PTHR43175">
    <property type="entry name" value="CARBONIC ANHYDRASE"/>
    <property type="match status" value="1"/>
</dbReference>
<evidence type="ECO:0000256" key="3">
    <source>
        <dbReference type="ARBA" id="ARBA00022723"/>
    </source>
</evidence>
<evidence type="ECO:0000256" key="5">
    <source>
        <dbReference type="ARBA" id="ARBA00048348"/>
    </source>
</evidence>
<dbReference type="Pfam" id="PF00484">
    <property type="entry name" value="Pro_CA"/>
    <property type="match status" value="1"/>
</dbReference>
<sequence length="190" mass="21509">MNKLEEIMTYNKSFVQNESYKKYKTTKYPYKKMVIFSCMDTRLTELLPRALNLKNGDAKIIKNAGAVIMHPFGSIMRSILVAIYELSAEEVFVIGHHGCGMSSIDPTSTIEKMKKRGISEDTLSTLEYAGINLENWLYGFDCVTDSIKESVAKIKNHPLMPKNVFVHGLIMDPETGELEVIVNGYEKEIT</sequence>
<evidence type="ECO:0000256" key="6">
    <source>
        <dbReference type="PIRSR" id="PIRSR601765-1"/>
    </source>
</evidence>
<dbReference type="PANTHER" id="PTHR43175:SF3">
    <property type="entry name" value="CARBON DISULFIDE HYDROLASE"/>
    <property type="match status" value="1"/>
</dbReference>
<evidence type="ECO:0000256" key="1">
    <source>
        <dbReference type="ARBA" id="ARBA00006217"/>
    </source>
</evidence>
<dbReference type="Gene3D" id="3.40.1050.10">
    <property type="entry name" value="Carbonic anhydrase"/>
    <property type="match status" value="1"/>
</dbReference>
<comment type="similarity">
    <text evidence="1">Belongs to the beta-class carbonic anhydrase family.</text>
</comment>
<accession>A0A5C0SBR0</accession>
<feature type="binding site" evidence="6">
    <location>
        <position position="99"/>
    </location>
    <ligand>
        <name>Zn(2+)</name>
        <dbReference type="ChEBI" id="CHEBI:29105"/>
    </ligand>
</feature>
<dbReference type="SMART" id="SM00947">
    <property type="entry name" value="Pro_CA"/>
    <property type="match status" value="1"/>
</dbReference>
<evidence type="ECO:0000256" key="4">
    <source>
        <dbReference type="ARBA" id="ARBA00022833"/>
    </source>
</evidence>
<dbReference type="CDD" id="cd03379">
    <property type="entry name" value="beta_CA_cladeD"/>
    <property type="match status" value="1"/>
</dbReference>
<dbReference type="InterPro" id="IPR036874">
    <property type="entry name" value="Carbonic_anhydrase_sf"/>
</dbReference>
<name>A0A5C0SBR0_CRATE</name>
<dbReference type="GO" id="GO:0004089">
    <property type="term" value="F:carbonate dehydratase activity"/>
    <property type="evidence" value="ECO:0007669"/>
    <property type="project" value="UniProtKB-EC"/>
</dbReference>
<feature type="binding site" evidence="6">
    <location>
        <position position="96"/>
    </location>
    <ligand>
        <name>Zn(2+)</name>
        <dbReference type="ChEBI" id="CHEBI:29105"/>
    </ligand>
</feature>
<comment type="catalytic activity">
    <reaction evidence="5">
        <text>hydrogencarbonate + H(+) = CO2 + H2O</text>
        <dbReference type="Rhea" id="RHEA:10748"/>
        <dbReference type="ChEBI" id="CHEBI:15377"/>
        <dbReference type="ChEBI" id="CHEBI:15378"/>
        <dbReference type="ChEBI" id="CHEBI:16526"/>
        <dbReference type="ChEBI" id="CHEBI:17544"/>
        <dbReference type="EC" id="4.2.1.1"/>
    </reaction>
</comment>
<dbReference type="InterPro" id="IPR001765">
    <property type="entry name" value="Carbonic_anhydrase"/>
</dbReference>
<feature type="binding site" evidence="6">
    <location>
        <position position="38"/>
    </location>
    <ligand>
        <name>Zn(2+)</name>
        <dbReference type="ChEBI" id="CHEBI:29105"/>
    </ligand>
</feature>
<protein>
    <recommendedName>
        <fullName evidence="2">carbonic anhydrase</fullName>
        <ecNumber evidence="2">4.2.1.1</ecNumber>
    </recommendedName>
</protein>
<keyword evidence="4 6" id="KW-0862">Zinc</keyword>
<dbReference type="Proteomes" id="UP000324646">
    <property type="component" value="Chromosome"/>
</dbReference>
<keyword evidence="3 6" id="KW-0479">Metal-binding</keyword>
<feature type="binding site" evidence="6">
    <location>
        <position position="40"/>
    </location>
    <ligand>
        <name>Zn(2+)</name>
        <dbReference type="ChEBI" id="CHEBI:29105"/>
    </ligand>
</feature>
<dbReference type="EC" id="4.2.1.1" evidence="2"/>
<proteinExistence type="inferred from homology"/>
<dbReference type="KEGG" id="crs:FQB35_02620"/>
<organism evidence="7 8">
    <name type="scientific">Crassaminicella thermophila</name>
    <dbReference type="NCBI Taxonomy" id="2599308"/>
    <lineage>
        <taxon>Bacteria</taxon>
        <taxon>Bacillati</taxon>
        <taxon>Bacillota</taxon>
        <taxon>Clostridia</taxon>
        <taxon>Eubacteriales</taxon>
        <taxon>Clostridiaceae</taxon>
        <taxon>Crassaminicella</taxon>
    </lineage>
</organism>
<comment type="cofactor">
    <cofactor evidence="6">
        <name>Zn(2+)</name>
        <dbReference type="ChEBI" id="CHEBI:29105"/>
    </cofactor>
    <text evidence="6">Binds 1 zinc ion per subunit.</text>
</comment>
<evidence type="ECO:0000313" key="7">
    <source>
        <dbReference type="EMBL" id="QEK11352.1"/>
    </source>
</evidence>
<gene>
    <name evidence="7" type="ORF">FQB35_02620</name>
</gene>
<evidence type="ECO:0000313" key="8">
    <source>
        <dbReference type="Proteomes" id="UP000324646"/>
    </source>
</evidence>
<dbReference type="AlphaFoldDB" id="A0A5C0SBR0"/>
<dbReference type="OrthoDB" id="9792260at2"/>
<reference evidence="7 8" key="1">
    <citation type="submission" date="2019-07" db="EMBL/GenBank/DDBJ databases">
        <title>Complete genome of Crassaminicella thermophila SY095.</title>
        <authorList>
            <person name="Li X."/>
        </authorList>
    </citation>
    <scope>NUCLEOTIDE SEQUENCE [LARGE SCALE GENOMIC DNA]</scope>
    <source>
        <strain evidence="7 8">SY095</strain>
    </source>
</reference>
<dbReference type="RefSeq" id="WP_148808431.1">
    <property type="nucleotide sequence ID" value="NZ_CP042243.1"/>
</dbReference>
<dbReference type="EMBL" id="CP042243">
    <property type="protein sequence ID" value="QEK11352.1"/>
    <property type="molecule type" value="Genomic_DNA"/>
</dbReference>